<dbReference type="EMBL" id="AKHW03001975">
    <property type="protein sequence ID" value="KYO40304.1"/>
    <property type="molecule type" value="Genomic_DNA"/>
</dbReference>
<comment type="caution">
    <text evidence="2">The sequence shown here is derived from an EMBL/GenBank/DDBJ whole genome shotgun (WGS) entry which is preliminary data.</text>
</comment>
<feature type="region of interest" description="Disordered" evidence="1">
    <location>
        <begin position="1"/>
        <end position="31"/>
    </location>
</feature>
<organism evidence="2 3">
    <name type="scientific">Alligator mississippiensis</name>
    <name type="common">American alligator</name>
    <dbReference type="NCBI Taxonomy" id="8496"/>
    <lineage>
        <taxon>Eukaryota</taxon>
        <taxon>Metazoa</taxon>
        <taxon>Chordata</taxon>
        <taxon>Craniata</taxon>
        <taxon>Vertebrata</taxon>
        <taxon>Euteleostomi</taxon>
        <taxon>Archelosauria</taxon>
        <taxon>Archosauria</taxon>
        <taxon>Crocodylia</taxon>
        <taxon>Alligatoridae</taxon>
        <taxon>Alligatorinae</taxon>
        <taxon>Alligator</taxon>
    </lineage>
</organism>
<feature type="compositionally biased region" description="Basic and acidic residues" evidence="1">
    <location>
        <begin position="1"/>
        <end position="12"/>
    </location>
</feature>
<dbReference type="AlphaFoldDB" id="A0A151NU70"/>
<evidence type="ECO:0000313" key="3">
    <source>
        <dbReference type="Proteomes" id="UP000050525"/>
    </source>
</evidence>
<feature type="compositionally biased region" description="Polar residues" evidence="1">
    <location>
        <begin position="20"/>
        <end position="31"/>
    </location>
</feature>
<dbReference type="Proteomes" id="UP000050525">
    <property type="component" value="Unassembled WGS sequence"/>
</dbReference>
<reference evidence="2 3" key="1">
    <citation type="journal article" date="2012" name="Genome Biol.">
        <title>Sequencing three crocodilian genomes to illuminate the evolution of archosaurs and amniotes.</title>
        <authorList>
            <person name="St John J.A."/>
            <person name="Braun E.L."/>
            <person name="Isberg S.R."/>
            <person name="Miles L.G."/>
            <person name="Chong A.Y."/>
            <person name="Gongora J."/>
            <person name="Dalzell P."/>
            <person name="Moran C."/>
            <person name="Bed'hom B."/>
            <person name="Abzhanov A."/>
            <person name="Burgess S.C."/>
            <person name="Cooksey A.M."/>
            <person name="Castoe T.A."/>
            <person name="Crawford N.G."/>
            <person name="Densmore L.D."/>
            <person name="Drew J.C."/>
            <person name="Edwards S.V."/>
            <person name="Faircloth B.C."/>
            <person name="Fujita M.K."/>
            <person name="Greenwold M.J."/>
            <person name="Hoffmann F.G."/>
            <person name="Howard J.M."/>
            <person name="Iguchi T."/>
            <person name="Janes D.E."/>
            <person name="Khan S.Y."/>
            <person name="Kohno S."/>
            <person name="de Koning A.J."/>
            <person name="Lance S.L."/>
            <person name="McCarthy F.M."/>
            <person name="McCormack J.E."/>
            <person name="Merchant M.E."/>
            <person name="Peterson D.G."/>
            <person name="Pollock D.D."/>
            <person name="Pourmand N."/>
            <person name="Raney B.J."/>
            <person name="Roessler K.A."/>
            <person name="Sanford J.R."/>
            <person name="Sawyer R.H."/>
            <person name="Schmidt C.J."/>
            <person name="Triplett E.W."/>
            <person name="Tuberville T.D."/>
            <person name="Venegas-Anaya M."/>
            <person name="Howard J.T."/>
            <person name="Jarvis E.D."/>
            <person name="Guillette L.J.Jr."/>
            <person name="Glenn T.C."/>
            <person name="Green R.E."/>
            <person name="Ray D.A."/>
        </authorList>
    </citation>
    <scope>NUCLEOTIDE SEQUENCE [LARGE SCALE GENOMIC DNA]</scope>
    <source>
        <strain evidence="2">KSC_2009_1</strain>
    </source>
</reference>
<proteinExistence type="predicted"/>
<keyword evidence="3" id="KW-1185">Reference proteome</keyword>
<evidence type="ECO:0000313" key="2">
    <source>
        <dbReference type="EMBL" id="KYO40304.1"/>
    </source>
</evidence>
<name>A0A151NU70_ALLMI</name>
<gene>
    <name evidence="2" type="ORF">Y1Q_0008989</name>
</gene>
<protein>
    <submittedName>
        <fullName evidence="2">Uncharacterized protein</fullName>
    </submittedName>
</protein>
<sequence length="161" mass="17313">MLERSSSTEDSKNLPMVQGISPTKANSSSRITKISTATMAPHKANRKGTIMAKATTRRTLTPTTHLVVEARTTTMRTNTVMVVVVAVVEEITMGQEVPRTTLDHTVAMGEDLGEEGPHTKVNKVDILLSPITTLQVQARTTVDPPAPTRPLKVATAETITA</sequence>
<evidence type="ECO:0000256" key="1">
    <source>
        <dbReference type="SAM" id="MobiDB-lite"/>
    </source>
</evidence>
<accession>A0A151NU70</accession>